<sequence length="59" mass="6824">MVTVNCDHWDRGHRLASEVHEHLLDVIREEVRSSSASFALLGRGTIDDLGARQEPKYWY</sequence>
<evidence type="ECO:0000313" key="2">
    <source>
        <dbReference type="Proteomes" id="UP000649573"/>
    </source>
</evidence>
<protein>
    <submittedName>
        <fullName evidence="1">Uncharacterized protein</fullName>
    </submittedName>
</protein>
<name>A0ABQ2UW14_9PSEU</name>
<evidence type="ECO:0000313" key="1">
    <source>
        <dbReference type="EMBL" id="GGU50968.1"/>
    </source>
</evidence>
<organism evidence="1 2">
    <name type="scientific">Lentzea flava</name>
    <dbReference type="NCBI Taxonomy" id="103732"/>
    <lineage>
        <taxon>Bacteria</taxon>
        <taxon>Bacillati</taxon>
        <taxon>Actinomycetota</taxon>
        <taxon>Actinomycetes</taxon>
        <taxon>Pseudonocardiales</taxon>
        <taxon>Pseudonocardiaceae</taxon>
        <taxon>Lentzea</taxon>
    </lineage>
</organism>
<accession>A0ABQ2UW14</accession>
<comment type="caution">
    <text evidence="1">The sequence shown here is derived from an EMBL/GenBank/DDBJ whole genome shotgun (WGS) entry which is preliminary data.</text>
</comment>
<proteinExistence type="predicted"/>
<dbReference type="Proteomes" id="UP000649573">
    <property type="component" value="Unassembled WGS sequence"/>
</dbReference>
<reference evidence="2" key="1">
    <citation type="journal article" date="2019" name="Int. J. Syst. Evol. Microbiol.">
        <title>The Global Catalogue of Microorganisms (GCM) 10K type strain sequencing project: providing services to taxonomists for standard genome sequencing and annotation.</title>
        <authorList>
            <consortium name="The Broad Institute Genomics Platform"/>
            <consortium name="The Broad Institute Genome Sequencing Center for Infectious Disease"/>
            <person name="Wu L."/>
            <person name="Ma J."/>
        </authorList>
    </citation>
    <scope>NUCLEOTIDE SEQUENCE [LARGE SCALE GENOMIC DNA]</scope>
    <source>
        <strain evidence="2">JCM 3296</strain>
    </source>
</reference>
<keyword evidence="2" id="KW-1185">Reference proteome</keyword>
<gene>
    <name evidence="1" type="ORF">GCM10010178_49690</name>
</gene>
<dbReference type="EMBL" id="BMRE01000023">
    <property type="protein sequence ID" value="GGU50968.1"/>
    <property type="molecule type" value="Genomic_DNA"/>
</dbReference>